<dbReference type="PANTHER" id="PTHR35747:SF2">
    <property type="entry name" value="NON-SPECIFIC LIPID TRANSFER PROTEIN GPI-ANCHORED 25"/>
    <property type="match status" value="1"/>
</dbReference>
<dbReference type="Proteomes" id="UP000515151">
    <property type="component" value="Chromosome 5"/>
</dbReference>
<dbReference type="InterPro" id="IPR053353">
    <property type="entry name" value="Plant_LTP_GPI-anchored"/>
</dbReference>
<reference evidence="5" key="2">
    <citation type="submission" date="2025-08" db="UniProtKB">
        <authorList>
            <consortium name="RefSeq"/>
        </authorList>
    </citation>
    <scope>IDENTIFICATION</scope>
    <source>
        <tissue evidence="5">Leaf</tissue>
    </source>
</reference>
<feature type="region of interest" description="Disordered" evidence="1">
    <location>
        <begin position="161"/>
        <end position="208"/>
    </location>
</feature>
<evidence type="ECO:0000313" key="5">
    <source>
        <dbReference type="RefSeq" id="XP_031398430.1"/>
    </source>
</evidence>
<feature type="chain" id="PRO_5027783978" evidence="2">
    <location>
        <begin position="26"/>
        <end position="233"/>
    </location>
</feature>
<sequence>MDAIATVALFVNSLLLIHLASSTTAAAPPLLPPTSCSTAIILFSPCLPYISSPPNDLDSRVTPYCCRAYSLVLVSGSGICLCYLLREPDMLGFPLNNTRLISLSSDCSLLNVSFVNRGSLESLCSASPPLPPLSSSNGGSDVQAAPDTIKLSVAAILGPASTPSLDTSPPPDYATSSGEAPSFAPEAADISPDSLSGEEAVDSSATQHINTRKRSRLLASTVNMLLAIIVGHL</sequence>
<evidence type="ECO:0000259" key="3">
    <source>
        <dbReference type="Pfam" id="PF14368"/>
    </source>
</evidence>
<keyword evidence="2" id="KW-0732">Signal</keyword>
<dbReference type="Gene3D" id="1.10.110.10">
    <property type="entry name" value="Plant lipid-transfer and hydrophobic proteins"/>
    <property type="match status" value="1"/>
</dbReference>
<dbReference type="PANTHER" id="PTHR35747">
    <property type="entry name" value="BIFUNCTIONAL INHIBITOR/LIPID-TRANSFER PROTEIN/SEED STORAGE 2S ALBUMIN SUPERFAMILY PROTEIN"/>
    <property type="match status" value="1"/>
</dbReference>
<name>A0A6P8DQZ2_PUNGR</name>
<dbReference type="GeneID" id="116208995"/>
<evidence type="ECO:0000313" key="4">
    <source>
        <dbReference type="Proteomes" id="UP000515151"/>
    </source>
</evidence>
<evidence type="ECO:0000256" key="1">
    <source>
        <dbReference type="SAM" id="MobiDB-lite"/>
    </source>
</evidence>
<dbReference type="InterPro" id="IPR036312">
    <property type="entry name" value="Bifun_inhib/LTP/seed_sf"/>
</dbReference>
<dbReference type="OrthoDB" id="786778at2759"/>
<proteinExistence type="predicted"/>
<feature type="signal peptide" evidence="2">
    <location>
        <begin position="1"/>
        <end position="25"/>
    </location>
</feature>
<dbReference type="CDD" id="cd00010">
    <property type="entry name" value="AAI_LTSS"/>
    <property type="match status" value="1"/>
</dbReference>
<organism evidence="4 5">
    <name type="scientific">Punica granatum</name>
    <name type="common">Pomegranate</name>
    <dbReference type="NCBI Taxonomy" id="22663"/>
    <lineage>
        <taxon>Eukaryota</taxon>
        <taxon>Viridiplantae</taxon>
        <taxon>Streptophyta</taxon>
        <taxon>Embryophyta</taxon>
        <taxon>Tracheophyta</taxon>
        <taxon>Spermatophyta</taxon>
        <taxon>Magnoliopsida</taxon>
        <taxon>eudicotyledons</taxon>
        <taxon>Gunneridae</taxon>
        <taxon>Pentapetalae</taxon>
        <taxon>rosids</taxon>
        <taxon>malvids</taxon>
        <taxon>Myrtales</taxon>
        <taxon>Lythraceae</taxon>
        <taxon>Punica</taxon>
    </lineage>
</organism>
<reference evidence="4" key="1">
    <citation type="journal article" date="2020" name="Plant Biotechnol. J.">
        <title>The pomegranate (Punica granatum L.) draft genome dissects genetic divergence between soft- and hard-seeded cultivars.</title>
        <authorList>
            <person name="Luo X."/>
            <person name="Li H."/>
            <person name="Wu Z."/>
            <person name="Yao W."/>
            <person name="Zhao P."/>
            <person name="Cao D."/>
            <person name="Yu H."/>
            <person name="Li K."/>
            <person name="Poudel K."/>
            <person name="Zhao D."/>
            <person name="Zhang F."/>
            <person name="Xia X."/>
            <person name="Chen L."/>
            <person name="Wang Q."/>
            <person name="Jing D."/>
            <person name="Cao S."/>
        </authorList>
    </citation>
    <scope>NUCLEOTIDE SEQUENCE [LARGE SCALE GENOMIC DNA]</scope>
    <source>
        <strain evidence="4">cv. Tunisia</strain>
    </source>
</reference>
<feature type="domain" description="Bifunctional inhibitor/plant lipid transfer protein/seed storage helical" evidence="3">
    <location>
        <begin position="23"/>
        <end position="110"/>
    </location>
</feature>
<gene>
    <name evidence="5" type="primary">LOC116208995</name>
</gene>
<keyword evidence="4" id="KW-1185">Reference proteome</keyword>
<dbReference type="InterPro" id="IPR016140">
    <property type="entry name" value="Bifunc_inhib/LTP/seed_store"/>
</dbReference>
<evidence type="ECO:0000256" key="2">
    <source>
        <dbReference type="SAM" id="SignalP"/>
    </source>
</evidence>
<dbReference type="SUPFAM" id="SSF47699">
    <property type="entry name" value="Bifunctional inhibitor/lipid-transfer protein/seed storage 2S albumin"/>
    <property type="match status" value="1"/>
</dbReference>
<dbReference type="Pfam" id="PF14368">
    <property type="entry name" value="LTP_2"/>
    <property type="match status" value="1"/>
</dbReference>
<accession>A0A6P8DQZ2</accession>
<dbReference type="AlphaFoldDB" id="A0A6P8DQZ2"/>
<protein>
    <submittedName>
        <fullName evidence="5">Uncharacterized protein LOC116208995</fullName>
    </submittedName>
</protein>
<dbReference type="RefSeq" id="XP_031398430.1">
    <property type="nucleotide sequence ID" value="XM_031542570.1"/>
</dbReference>